<accession>R4JGA1</accession>
<gene>
    <name evidence="1" type="ORF">metaSSY_00310</name>
</gene>
<reference evidence="1" key="1">
    <citation type="journal article" date="2013" name="Appl. Environ. Microbiol.">
        <title>Functional screening of a metagenomic library reveals operons responsible for enhanced intestinal colonization by gut commensal microbes.</title>
        <authorList>
            <person name="Yoon M.Y."/>
            <person name="Lee K.M."/>
            <person name="Yoon Y."/>
            <person name="Go J."/>
            <person name="Park Y."/>
            <person name="Cho Y.J."/>
            <person name="Tannock G.W."/>
            <person name="Yoon S.S."/>
        </authorList>
    </citation>
    <scope>NUCLEOTIDE SEQUENCE</scope>
</reference>
<dbReference type="AlphaFoldDB" id="R4JGA1"/>
<dbReference type="EMBL" id="KC595276">
    <property type="protein sequence ID" value="AGK84785.1"/>
    <property type="molecule type" value="Genomic_DNA"/>
</dbReference>
<proteinExistence type="predicted"/>
<organism evidence="1">
    <name type="scientific">uncultured bacterium BAC10G6</name>
    <dbReference type="NCBI Taxonomy" id="1329522"/>
    <lineage>
        <taxon>Bacteria</taxon>
        <taxon>environmental samples</taxon>
    </lineage>
</organism>
<evidence type="ECO:0000313" key="1">
    <source>
        <dbReference type="EMBL" id="AGK84785.1"/>
    </source>
</evidence>
<sequence>MVYFSEIFGIEESVLVEYGALNISLLNDLPLFVDPFLLYASEKPEYRDLHDGIIKYLTFLREKMLDGHISDEKIKRWYRFPEVKQVWLGYSEKGNCGAGLGGKFGRSMSEAIVNVYKDLNNETITNTSHLEKLGLFKSGVGRDNISDFTCNLIKQYLLRYTQEFAIRNLAETQRRRINVSKVYFDYNLESWMPEVFELPYFNGDYIILTPTDILTKDENWINFSDMKASYFQIQQSIPNEELRDRINDIYKAQIPRRKAKEEDYTRAINEIVRKYPEFMDYYIRLKEDDKEGAKSSSQKILSEASRVYISNIQLLIEKLVHNGFYDIPLPKDSYDETLQRVLFLKDVIENQDGYKLLYTDHKPIKKEKDLQLLFKFTWFATIFDVNAEVNNGRGPVDYKVSLGSYDKTLVEFKLASNSKLKQNLQNQIKIYEAANGTKKSLKVIFYFRKDELYKIKRILKELKLENDENIILIDCTPNKSSASNVK</sequence>
<name>R4JGA1_9BACT</name>
<protein>
    <submittedName>
        <fullName evidence="1">Uncharacterized protein</fullName>
    </submittedName>
</protein>